<reference evidence="1" key="1">
    <citation type="submission" date="2022-06" db="EMBL/GenBank/DDBJ databases">
        <title>Uncovering the hologenomic basis of an extraordinary plant invasion.</title>
        <authorList>
            <person name="Bieker V.C."/>
            <person name="Martin M.D."/>
            <person name="Gilbert T."/>
            <person name="Hodgins K."/>
            <person name="Battlay P."/>
            <person name="Petersen B."/>
            <person name="Wilson J."/>
        </authorList>
    </citation>
    <scope>NUCLEOTIDE SEQUENCE</scope>
    <source>
        <strain evidence="1">AA19_3_7</strain>
        <tissue evidence="1">Leaf</tissue>
    </source>
</reference>
<dbReference type="EMBL" id="JAMZMK010010986">
    <property type="protein sequence ID" value="KAI7729515.1"/>
    <property type="molecule type" value="Genomic_DNA"/>
</dbReference>
<name>A0AAD5BU45_AMBAR</name>
<dbReference type="AlphaFoldDB" id="A0AAD5BU45"/>
<evidence type="ECO:0000313" key="1">
    <source>
        <dbReference type="EMBL" id="KAI7729515.1"/>
    </source>
</evidence>
<sequence length="55" mass="6222">CLPDIIVNTYVIFEIYDPEEDSEVSLLADVVLQFTLVFSSNEILRHHSGSSRGRP</sequence>
<evidence type="ECO:0000313" key="2">
    <source>
        <dbReference type="Proteomes" id="UP001206925"/>
    </source>
</evidence>
<proteinExistence type="predicted"/>
<gene>
    <name evidence="1" type="ORF">M8C21_028399</name>
</gene>
<protein>
    <submittedName>
        <fullName evidence="1">Uncharacterized protein</fullName>
    </submittedName>
</protein>
<feature type="non-terminal residue" evidence="1">
    <location>
        <position position="1"/>
    </location>
</feature>
<dbReference type="Proteomes" id="UP001206925">
    <property type="component" value="Unassembled WGS sequence"/>
</dbReference>
<organism evidence="1 2">
    <name type="scientific">Ambrosia artemisiifolia</name>
    <name type="common">Common ragweed</name>
    <dbReference type="NCBI Taxonomy" id="4212"/>
    <lineage>
        <taxon>Eukaryota</taxon>
        <taxon>Viridiplantae</taxon>
        <taxon>Streptophyta</taxon>
        <taxon>Embryophyta</taxon>
        <taxon>Tracheophyta</taxon>
        <taxon>Spermatophyta</taxon>
        <taxon>Magnoliopsida</taxon>
        <taxon>eudicotyledons</taxon>
        <taxon>Gunneridae</taxon>
        <taxon>Pentapetalae</taxon>
        <taxon>asterids</taxon>
        <taxon>campanulids</taxon>
        <taxon>Asterales</taxon>
        <taxon>Asteraceae</taxon>
        <taxon>Asteroideae</taxon>
        <taxon>Heliantheae alliance</taxon>
        <taxon>Heliantheae</taxon>
        <taxon>Ambrosia</taxon>
    </lineage>
</organism>
<keyword evidence="2" id="KW-1185">Reference proteome</keyword>
<comment type="caution">
    <text evidence="1">The sequence shown here is derived from an EMBL/GenBank/DDBJ whole genome shotgun (WGS) entry which is preliminary data.</text>
</comment>
<accession>A0AAD5BU45</accession>